<proteinExistence type="predicted"/>
<organism evidence="2 3">
    <name type="scientific">Rugosimonospora acidiphila</name>
    <dbReference type="NCBI Taxonomy" id="556531"/>
    <lineage>
        <taxon>Bacteria</taxon>
        <taxon>Bacillati</taxon>
        <taxon>Actinomycetota</taxon>
        <taxon>Actinomycetes</taxon>
        <taxon>Micromonosporales</taxon>
        <taxon>Micromonosporaceae</taxon>
        <taxon>Rugosimonospora</taxon>
    </lineage>
</organism>
<sequence length="274" mass="29933">MQAMTQPSRYVLDNRHEYANQHHESLAALLDPGSRTRTLELLDGSLTGMNCLEVGAGHGSFAVWLADQVGPQGRVTAIDLHPDGIPTHERLTTLERDVTRFEPLPHGPVDFVHTRLMLQHVPRREDVLRWLVSDEVLKPGGVLLVEDWDASRTDMVLAAPDPQTKQLYDRFQELLGNKVFAGGGTDRTWARRVHSRMMAEGLTGVRTTVSGQSWVGGEVGGRLVAASVGQTYPLLLAAGMSESELDGVFAMLGDPALVLASHLLYSSSGTKPVR</sequence>
<evidence type="ECO:0000313" key="3">
    <source>
        <dbReference type="Proteomes" id="UP001501570"/>
    </source>
</evidence>
<dbReference type="Pfam" id="PF13489">
    <property type="entry name" value="Methyltransf_23"/>
    <property type="match status" value="1"/>
</dbReference>
<dbReference type="Proteomes" id="UP001501570">
    <property type="component" value="Unassembled WGS sequence"/>
</dbReference>
<protein>
    <recommendedName>
        <fullName evidence="4">Methyltransferase domain-containing protein</fullName>
    </recommendedName>
</protein>
<dbReference type="Gene3D" id="3.40.50.150">
    <property type="entry name" value="Vaccinia Virus protein VP39"/>
    <property type="match status" value="1"/>
</dbReference>
<gene>
    <name evidence="2" type="ORF">GCM10023322_62960</name>
</gene>
<evidence type="ECO:0000256" key="1">
    <source>
        <dbReference type="ARBA" id="ARBA00022679"/>
    </source>
</evidence>
<dbReference type="EMBL" id="BAABJQ010000024">
    <property type="protein sequence ID" value="GAA5195698.1"/>
    <property type="molecule type" value="Genomic_DNA"/>
</dbReference>
<reference evidence="3" key="1">
    <citation type="journal article" date="2019" name="Int. J. Syst. Evol. Microbiol.">
        <title>The Global Catalogue of Microorganisms (GCM) 10K type strain sequencing project: providing services to taxonomists for standard genome sequencing and annotation.</title>
        <authorList>
            <consortium name="The Broad Institute Genomics Platform"/>
            <consortium name="The Broad Institute Genome Sequencing Center for Infectious Disease"/>
            <person name="Wu L."/>
            <person name="Ma J."/>
        </authorList>
    </citation>
    <scope>NUCLEOTIDE SEQUENCE [LARGE SCALE GENOMIC DNA]</scope>
    <source>
        <strain evidence="3">JCM 18304</strain>
    </source>
</reference>
<dbReference type="InterPro" id="IPR029063">
    <property type="entry name" value="SAM-dependent_MTases_sf"/>
</dbReference>
<comment type="caution">
    <text evidence="2">The sequence shown here is derived from an EMBL/GenBank/DDBJ whole genome shotgun (WGS) entry which is preliminary data.</text>
</comment>
<accession>A0ABP9SI40</accession>
<dbReference type="PANTHER" id="PTHR43861">
    <property type="entry name" value="TRANS-ACONITATE 2-METHYLTRANSFERASE-RELATED"/>
    <property type="match status" value="1"/>
</dbReference>
<evidence type="ECO:0008006" key="4">
    <source>
        <dbReference type="Google" id="ProtNLM"/>
    </source>
</evidence>
<dbReference type="PANTHER" id="PTHR43861:SF3">
    <property type="entry name" value="PUTATIVE (AFU_ORTHOLOGUE AFUA_2G14390)-RELATED"/>
    <property type="match status" value="1"/>
</dbReference>
<name>A0ABP9SI40_9ACTN</name>
<keyword evidence="1" id="KW-0808">Transferase</keyword>
<keyword evidence="3" id="KW-1185">Reference proteome</keyword>
<evidence type="ECO:0000313" key="2">
    <source>
        <dbReference type="EMBL" id="GAA5195698.1"/>
    </source>
</evidence>
<dbReference type="CDD" id="cd02440">
    <property type="entry name" value="AdoMet_MTases"/>
    <property type="match status" value="1"/>
</dbReference>
<dbReference type="SUPFAM" id="SSF53335">
    <property type="entry name" value="S-adenosyl-L-methionine-dependent methyltransferases"/>
    <property type="match status" value="1"/>
</dbReference>